<dbReference type="NCBIfam" id="TIGR02432">
    <property type="entry name" value="lysidine_TilS_N"/>
    <property type="match status" value="1"/>
</dbReference>
<dbReference type="Pfam" id="PF01171">
    <property type="entry name" value="ATP_bind_3"/>
    <property type="match status" value="1"/>
</dbReference>
<keyword evidence="1 6" id="KW-0436">Ligase</keyword>
<dbReference type="Proteomes" id="UP000565745">
    <property type="component" value="Unassembled WGS sequence"/>
</dbReference>
<comment type="domain">
    <text evidence="6">The N-terminal region contains the highly conserved SGGXDS motif, predicted to be a P-loop motif involved in ATP binding.</text>
</comment>
<comment type="function">
    <text evidence="6">Ligates lysine onto the cytidine present at position 34 of the AUA codon-specific tRNA(Ile) that contains the anticodon CAU, in an ATP-dependent manner. Cytidine is converted to lysidine, thus changing the amino acid specificity of the tRNA from methionine to isoleucine.</text>
</comment>
<sequence length="418" mass="46679">MPERLTEYVSEAFMPHPPQTMGVAVSGGSDSMALLHLLSEFCAIHDIKLRAVTVDHRLREASTEEADSVARHCAKIGVPHDTLVWQDWDGEGNLQNAAREARYSKMAAWASSNGIDTIAVGHTADDQAETVLMRIARRSGVDGLSAMRPRTVREGITWVRPLLQTKRQTLKTYLTNQDITWVSDPSNEDERYDRIRARKALDLLAPLGIDVDALGEVAKHMAQARKALDWHTFLAAKQIVQIKDGALLIEETGLRLQPDEVQRRLMVKCINWVSGARYAPRSSAIESLLSGVRKGKAGTLDGCHIRCIGDNIWVFREFNAVRNVACATDQLWDNRWKMVSQHPTVHHHDLRIKALGLEGLEQCPDWRATGLPHVMLQSTPAIWFGDSLIAAPHAGFPQNWRAELNELPDTLFAALLSH</sequence>
<dbReference type="GO" id="GO:0005524">
    <property type="term" value="F:ATP binding"/>
    <property type="evidence" value="ECO:0007669"/>
    <property type="project" value="UniProtKB-UniRule"/>
</dbReference>
<comment type="caution">
    <text evidence="8">The sequence shown here is derived from an EMBL/GenBank/DDBJ whole genome shotgun (WGS) entry which is preliminary data.</text>
</comment>
<keyword evidence="6" id="KW-0963">Cytoplasm</keyword>
<evidence type="ECO:0000256" key="3">
    <source>
        <dbReference type="ARBA" id="ARBA00022741"/>
    </source>
</evidence>
<keyword evidence="3 6" id="KW-0547">Nucleotide-binding</keyword>
<comment type="similarity">
    <text evidence="6">Belongs to the tRNA(Ile)-lysidine synthase family.</text>
</comment>
<dbReference type="OrthoDB" id="9807403at2"/>
<dbReference type="InterPro" id="IPR011063">
    <property type="entry name" value="TilS/TtcA_N"/>
</dbReference>
<evidence type="ECO:0000259" key="7">
    <source>
        <dbReference type="Pfam" id="PF01171"/>
    </source>
</evidence>
<dbReference type="InterPro" id="IPR014729">
    <property type="entry name" value="Rossmann-like_a/b/a_fold"/>
</dbReference>
<evidence type="ECO:0000256" key="1">
    <source>
        <dbReference type="ARBA" id="ARBA00022598"/>
    </source>
</evidence>
<comment type="subcellular location">
    <subcellularLocation>
        <location evidence="6">Cytoplasm</location>
    </subcellularLocation>
</comment>
<evidence type="ECO:0000256" key="2">
    <source>
        <dbReference type="ARBA" id="ARBA00022694"/>
    </source>
</evidence>
<evidence type="ECO:0000256" key="4">
    <source>
        <dbReference type="ARBA" id="ARBA00022840"/>
    </source>
</evidence>
<feature type="binding site" evidence="6">
    <location>
        <begin position="26"/>
        <end position="31"/>
    </location>
    <ligand>
        <name>ATP</name>
        <dbReference type="ChEBI" id="CHEBI:30616"/>
    </ligand>
</feature>
<proteinExistence type="inferred from homology"/>
<dbReference type="CDD" id="cd01992">
    <property type="entry name" value="TilS_N"/>
    <property type="match status" value="1"/>
</dbReference>
<evidence type="ECO:0000313" key="9">
    <source>
        <dbReference type="Proteomes" id="UP000565745"/>
    </source>
</evidence>
<dbReference type="InterPro" id="IPR012795">
    <property type="entry name" value="tRNA_Ile_lys_synt_N"/>
</dbReference>
<evidence type="ECO:0000313" key="8">
    <source>
        <dbReference type="EMBL" id="MBB4174688.1"/>
    </source>
</evidence>
<dbReference type="GO" id="GO:0006400">
    <property type="term" value="P:tRNA modification"/>
    <property type="evidence" value="ECO:0007669"/>
    <property type="project" value="UniProtKB-UniRule"/>
</dbReference>
<keyword evidence="9" id="KW-1185">Reference proteome</keyword>
<organism evidence="8 9">
    <name type="scientific">Sulfitobacter noctilucicola</name>
    <dbReference type="NCBI Taxonomy" id="1342301"/>
    <lineage>
        <taxon>Bacteria</taxon>
        <taxon>Pseudomonadati</taxon>
        <taxon>Pseudomonadota</taxon>
        <taxon>Alphaproteobacteria</taxon>
        <taxon>Rhodobacterales</taxon>
        <taxon>Roseobacteraceae</taxon>
        <taxon>Sulfitobacter</taxon>
    </lineage>
</organism>
<dbReference type="PANTHER" id="PTHR43033">
    <property type="entry name" value="TRNA(ILE)-LYSIDINE SYNTHASE-RELATED"/>
    <property type="match status" value="1"/>
</dbReference>
<dbReference type="SUPFAM" id="SSF52402">
    <property type="entry name" value="Adenine nucleotide alpha hydrolases-like"/>
    <property type="match status" value="1"/>
</dbReference>
<dbReference type="RefSeq" id="WP_025056196.1">
    <property type="nucleotide sequence ID" value="NZ_JACIFU010000003.1"/>
</dbReference>
<dbReference type="GO" id="GO:0005737">
    <property type="term" value="C:cytoplasm"/>
    <property type="evidence" value="ECO:0007669"/>
    <property type="project" value="UniProtKB-SubCell"/>
</dbReference>
<dbReference type="EC" id="6.3.4.19" evidence="6"/>
<dbReference type="GO" id="GO:0032267">
    <property type="term" value="F:tRNA(Ile)-lysidine synthase activity"/>
    <property type="evidence" value="ECO:0007669"/>
    <property type="project" value="UniProtKB-EC"/>
</dbReference>
<name>A0A7W6M913_9RHOB</name>
<reference evidence="8 9" key="1">
    <citation type="submission" date="2020-08" db="EMBL/GenBank/DDBJ databases">
        <title>Genomic Encyclopedia of Type Strains, Phase IV (KMG-IV): sequencing the most valuable type-strain genomes for metagenomic binning, comparative biology and taxonomic classification.</title>
        <authorList>
            <person name="Goeker M."/>
        </authorList>
    </citation>
    <scope>NUCLEOTIDE SEQUENCE [LARGE SCALE GENOMIC DNA]</scope>
    <source>
        <strain evidence="8 9">DSM 101015</strain>
    </source>
</reference>
<feature type="domain" description="tRNA(Ile)-lysidine/2-thiocytidine synthase N-terminal" evidence="7">
    <location>
        <begin position="22"/>
        <end position="199"/>
    </location>
</feature>
<evidence type="ECO:0000256" key="5">
    <source>
        <dbReference type="ARBA" id="ARBA00048539"/>
    </source>
</evidence>
<dbReference type="AlphaFoldDB" id="A0A7W6M913"/>
<dbReference type="InterPro" id="IPR012094">
    <property type="entry name" value="tRNA_Ile_lys_synt"/>
</dbReference>
<dbReference type="HAMAP" id="MF_01161">
    <property type="entry name" value="tRNA_Ile_lys_synt"/>
    <property type="match status" value="1"/>
</dbReference>
<keyword evidence="2 6" id="KW-0819">tRNA processing</keyword>
<evidence type="ECO:0000256" key="6">
    <source>
        <dbReference type="HAMAP-Rule" id="MF_01161"/>
    </source>
</evidence>
<comment type="catalytic activity">
    <reaction evidence="5 6">
        <text>cytidine(34) in tRNA(Ile2) + L-lysine + ATP = lysidine(34) in tRNA(Ile2) + AMP + diphosphate + H(+)</text>
        <dbReference type="Rhea" id="RHEA:43744"/>
        <dbReference type="Rhea" id="RHEA-COMP:10625"/>
        <dbReference type="Rhea" id="RHEA-COMP:10670"/>
        <dbReference type="ChEBI" id="CHEBI:15378"/>
        <dbReference type="ChEBI" id="CHEBI:30616"/>
        <dbReference type="ChEBI" id="CHEBI:32551"/>
        <dbReference type="ChEBI" id="CHEBI:33019"/>
        <dbReference type="ChEBI" id="CHEBI:82748"/>
        <dbReference type="ChEBI" id="CHEBI:83665"/>
        <dbReference type="ChEBI" id="CHEBI:456215"/>
        <dbReference type="EC" id="6.3.4.19"/>
    </reaction>
</comment>
<dbReference type="PANTHER" id="PTHR43033:SF1">
    <property type="entry name" value="TRNA(ILE)-LYSIDINE SYNTHASE-RELATED"/>
    <property type="match status" value="1"/>
</dbReference>
<accession>A0A7W6M913</accession>
<protein>
    <recommendedName>
        <fullName evidence="6">tRNA(Ile)-lysidine synthase</fullName>
        <ecNumber evidence="6">6.3.4.19</ecNumber>
    </recommendedName>
    <alternativeName>
        <fullName evidence="6">tRNA(Ile)-2-lysyl-cytidine synthase</fullName>
    </alternativeName>
    <alternativeName>
        <fullName evidence="6">tRNA(Ile)-lysidine synthetase</fullName>
    </alternativeName>
</protein>
<keyword evidence="4 6" id="KW-0067">ATP-binding</keyword>
<gene>
    <name evidence="6" type="primary">tilS</name>
    <name evidence="8" type="ORF">GGR93_002476</name>
</gene>
<dbReference type="Gene3D" id="3.40.50.620">
    <property type="entry name" value="HUPs"/>
    <property type="match status" value="1"/>
</dbReference>
<dbReference type="EMBL" id="JACIFU010000003">
    <property type="protein sequence ID" value="MBB4174688.1"/>
    <property type="molecule type" value="Genomic_DNA"/>
</dbReference>